<evidence type="ECO:0000256" key="6">
    <source>
        <dbReference type="SAM" id="Phobius"/>
    </source>
</evidence>
<gene>
    <name evidence="8" type="ORF">J2TS6_30050</name>
</gene>
<accession>A0A919XFX1</accession>
<evidence type="ECO:0000256" key="5">
    <source>
        <dbReference type="ARBA" id="ARBA00023136"/>
    </source>
</evidence>
<evidence type="ECO:0000313" key="8">
    <source>
        <dbReference type="EMBL" id="GIO31864.1"/>
    </source>
</evidence>
<keyword evidence="2" id="KW-1003">Cell membrane</keyword>
<comment type="subcellular location">
    <subcellularLocation>
        <location evidence="1">Cell membrane</location>
        <topology evidence="1">Multi-pass membrane protein</topology>
    </subcellularLocation>
</comment>
<feature type="transmembrane region" description="Helical" evidence="6">
    <location>
        <begin position="265"/>
        <end position="286"/>
    </location>
</feature>
<proteinExistence type="predicted"/>
<keyword evidence="3 6" id="KW-0812">Transmembrane</keyword>
<dbReference type="AlphaFoldDB" id="A0A919XFX1"/>
<feature type="transmembrane region" description="Helical" evidence="6">
    <location>
        <begin position="113"/>
        <end position="130"/>
    </location>
</feature>
<reference evidence="8" key="1">
    <citation type="submission" date="2021-03" db="EMBL/GenBank/DDBJ databases">
        <title>Antimicrobial resistance genes in bacteria isolated from Japanese honey, and their potential for conferring macrolide and lincosamide resistance in the American foulbrood pathogen Paenibacillus larvae.</title>
        <authorList>
            <person name="Okamoto M."/>
            <person name="Kumagai M."/>
            <person name="Kanamori H."/>
            <person name="Takamatsu D."/>
        </authorList>
    </citation>
    <scope>NUCLEOTIDE SEQUENCE</scope>
    <source>
        <strain evidence="8">J2TS6</strain>
    </source>
</reference>
<feature type="domain" description="Type II secretion system protein GspF" evidence="7">
    <location>
        <begin position="152"/>
        <end position="283"/>
    </location>
</feature>
<dbReference type="PANTHER" id="PTHR35007">
    <property type="entry name" value="INTEGRAL MEMBRANE PROTEIN-RELATED"/>
    <property type="match status" value="1"/>
</dbReference>
<evidence type="ECO:0000256" key="2">
    <source>
        <dbReference type="ARBA" id="ARBA00022475"/>
    </source>
</evidence>
<keyword evidence="4 6" id="KW-1133">Transmembrane helix</keyword>
<protein>
    <recommendedName>
        <fullName evidence="7">Type II secretion system protein GspF domain-containing protein</fullName>
    </recommendedName>
</protein>
<dbReference type="Proteomes" id="UP000679779">
    <property type="component" value="Unassembled WGS sequence"/>
</dbReference>
<evidence type="ECO:0000313" key="9">
    <source>
        <dbReference type="Proteomes" id="UP000679779"/>
    </source>
</evidence>
<name>A0A919XFX1_9BACL</name>
<dbReference type="InterPro" id="IPR018076">
    <property type="entry name" value="T2SS_GspF_dom"/>
</dbReference>
<dbReference type="GO" id="GO:0005886">
    <property type="term" value="C:plasma membrane"/>
    <property type="evidence" value="ECO:0007669"/>
    <property type="project" value="UniProtKB-SubCell"/>
</dbReference>
<keyword evidence="9" id="KW-1185">Reference proteome</keyword>
<evidence type="ECO:0000256" key="4">
    <source>
        <dbReference type="ARBA" id="ARBA00022989"/>
    </source>
</evidence>
<organism evidence="8 9">
    <name type="scientific">Paenibacillus albilobatus</name>
    <dbReference type="NCBI Taxonomy" id="2716884"/>
    <lineage>
        <taxon>Bacteria</taxon>
        <taxon>Bacillati</taxon>
        <taxon>Bacillota</taxon>
        <taxon>Bacilli</taxon>
        <taxon>Bacillales</taxon>
        <taxon>Paenibacillaceae</taxon>
        <taxon>Paenibacillus</taxon>
    </lineage>
</organism>
<dbReference type="Pfam" id="PF00482">
    <property type="entry name" value="T2SSF"/>
    <property type="match status" value="1"/>
</dbReference>
<evidence type="ECO:0000256" key="3">
    <source>
        <dbReference type="ARBA" id="ARBA00022692"/>
    </source>
</evidence>
<feature type="transmembrane region" description="Helical" evidence="6">
    <location>
        <begin position="85"/>
        <end position="107"/>
    </location>
</feature>
<dbReference type="PANTHER" id="PTHR35007:SF2">
    <property type="entry name" value="PILUS ASSEMBLE PROTEIN"/>
    <property type="match status" value="1"/>
</dbReference>
<sequence length="290" mass="32594">MKLLAVVMLVLLAGGWVVLNRIGGAKYRSVTKLRMEGIRLKKLVPPMLFILERLKLMSRFPLFFFKIQRSIQKLNGQRHSAEMTLLYVGEMMGYSWLLLVTGCLLTVAMGDAAGLAIGGAMAVLLPAAMIKDMHGKVVKRDHDILMELPELLNKIVLLVGAGETVQKAIIRCVEQKKHETGHPLYRELIKMTDDLEGGYSFQQSFENFSKRCAVQEVSIFTTTVLLNFRRGGNDFAMALTDLSRVLWEKRKAITRTRGEQASSKLIFPMVVIFMIVIVLVGTPAFMMMNL</sequence>
<evidence type="ECO:0000256" key="1">
    <source>
        <dbReference type="ARBA" id="ARBA00004651"/>
    </source>
</evidence>
<dbReference type="RefSeq" id="WP_160042749.1">
    <property type="nucleotide sequence ID" value="NZ_BORQ01000003.1"/>
</dbReference>
<keyword evidence="5 6" id="KW-0472">Membrane</keyword>
<evidence type="ECO:0000259" key="7">
    <source>
        <dbReference type="Pfam" id="PF00482"/>
    </source>
</evidence>
<comment type="caution">
    <text evidence="8">The sequence shown here is derived from an EMBL/GenBank/DDBJ whole genome shotgun (WGS) entry which is preliminary data.</text>
</comment>
<dbReference type="EMBL" id="BORQ01000003">
    <property type="protein sequence ID" value="GIO31864.1"/>
    <property type="molecule type" value="Genomic_DNA"/>
</dbReference>